<sequence length="73" mass="8547">MGRRSIPIRVKNVQGHRDQVRVRTVLKEYGEIVEVKPFSPTKQDWDSYRIPDIGFPEEVTRIHDYFVMGKASS</sequence>
<proteinExistence type="predicted"/>
<dbReference type="AlphaFoldDB" id="A0AA36BAC0"/>
<keyword evidence="2" id="KW-1185">Reference proteome</keyword>
<protein>
    <submittedName>
        <fullName evidence="1">Uncharacterized protein</fullName>
    </submittedName>
</protein>
<evidence type="ECO:0000313" key="1">
    <source>
        <dbReference type="EMBL" id="CAI9730755.1"/>
    </source>
</evidence>
<evidence type="ECO:0000313" key="2">
    <source>
        <dbReference type="Proteomes" id="UP001162480"/>
    </source>
</evidence>
<dbReference type="EMBL" id="OX597824">
    <property type="protein sequence ID" value="CAI9730755.1"/>
    <property type="molecule type" value="Genomic_DNA"/>
</dbReference>
<organism evidence="1 2">
    <name type="scientific">Octopus vulgaris</name>
    <name type="common">Common octopus</name>
    <dbReference type="NCBI Taxonomy" id="6645"/>
    <lineage>
        <taxon>Eukaryota</taxon>
        <taxon>Metazoa</taxon>
        <taxon>Spiralia</taxon>
        <taxon>Lophotrochozoa</taxon>
        <taxon>Mollusca</taxon>
        <taxon>Cephalopoda</taxon>
        <taxon>Coleoidea</taxon>
        <taxon>Octopodiformes</taxon>
        <taxon>Octopoda</taxon>
        <taxon>Incirrata</taxon>
        <taxon>Octopodidae</taxon>
        <taxon>Octopus</taxon>
    </lineage>
</organism>
<reference evidence="1" key="1">
    <citation type="submission" date="2023-08" db="EMBL/GenBank/DDBJ databases">
        <authorList>
            <person name="Alioto T."/>
            <person name="Alioto T."/>
            <person name="Gomez Garrido J."/>
        </authorList>
    </citation>
    <scope>NUCLEOTIDE SEQUENCE</scope>
</reference>
<dbReference type="Proteomes" id="UP001162480">
    <property type="component" value="Chromosome 11"/>
</dbReference>
<name>A0AA36BAC0_OCTVU</name>
<gene>
    <name evidence="1" type="ORF">OCTVUL_1B015059</name>
</gene>
<accession>A0AA36BAC0</accession>